<keyword evidence="2" id="KW-1185">Reference proteome</keyword>
<reference evidence="2" key="1">
    <citation type="journal article" date="2019" name="Int. J. Syst. Evol. Microbiol.">
        <title>The Global Catalogue of Microorganisms (GCM) 10K type strain sequencing project: providing services to taxonomists for standard genome sequencing and annotation.</title>
        <authorList>
            <consortium name="The Broad Institute Genomics Platform"/>
            <consortium name="The Broad Institute Genome Sequencing Center for Infectious Disease"/>
            <person name="Wu L."/>
            <person name="Ma J."/>
        </authorList>
    </citation>
    <scope>NUCLEOTIDE SEQUENCE [LARGE SCALE GENOMIC DNA]</scope>
    <source>
        <strain evidence="2">JCM 31037</strain>
    </source>
</reference>
<evidence type="ECO:0000313" key="1">
    <source>
        <dbReference type="EMBL" id="MFD1320178.1"/>
    </source>
</evidence>
<proteinExistence type="predicted"/>
<protein>
    <submittedName>
        <fullName evidence="1">Uncharacterized protein</fullName>
    </submittedName>
</protein>
<evidence type="ECO:0000313" key="2">
    <source>
        <dbReference type="Proteomes" id="UP001597260"/>
    </source>
</evidence>
<dbReference type="EMBL" id="JBHTMP010000003">
    <property type="protein sequence ID" value="MFD1320178.1"/>
    <property type="molecule type" value="Genomic_DNA"/>
</dbReference>
<sequence length="342" mass="38541">MGKVRDGAPSQWDCVVFTTIARFKNKKKAVEHLATEHNESISTKGVESILRKIDGWIGEDAFTEGRKGSLELTVRGKRFLRFANKIVATYEEERMPTSQRSLPKIVCLPHHVYITSLLECHLREQDPNHEDQITVEELGHSDRSDDGFEDEALFPLTLGHHAIAIGGKGTTDKEDLQSDLLYTARLEVMVPSSYEPNQMSITELVTNHRALLAPETARSRKLLERRIAEKKIDAPPKEQRIAAETYEITMSVQRTSDDHRQFGAKSRRVVVAASDVALLYKPGYRFGGSGTDHSRRIPLHHDGEQLKLGVYATTVNPRPKHIRPLVDLLREICSKHPDLSGT</sequence>
<accession>A0ABW3Y6W9</accession>
<gene>
    <name evidence="1" type="ORF">ACFQ4H_03640</name>
</gene>
<comment type="caution">
    <text evidence="1">The sequence shown here is derived from an EMBL/GenBank/DDBJ whole genome shotgun (WGS) entry which is preliminary data.</text>
</comment>
<organism evidence="1 2">
    <name type="scientific">Micromonospora sonneratiae</name>
    <dbReference type="NCBI Taxonomy" id="1184706"/>
    <lineage>
        <taxon>Bacteria</taxon>
        <taxon>Bacillati</taxon>
        <taxon>Actinomycetota</taxon>
        <taxon>Actinomycetes</taxon>
        <taxon>Micromonosporales</taxon>
        <taxon>Micromonosporaceae</taxon>
        <taxon>Micromonospora</taxon>
    </lineage>
</organism>
<name>A0ABW3Y6W9_9ACTN</name>
<dbReference type="RefSeq" id="WP_377566901.1">
    <property type="nucleotide sequence ID" value="NZ_JBHTMP010000003.1"/>
</dbReference>
<dbReference type="Proteomes" id="UP001597260">
    <property type="component" value="Unassembled WGS sequence"/>
</dbReference>